<evidence type="ECO:0000313" key="2">
    <source>
        <dbReference type="EMBL" id="CAF2074705.1"/>
    </source>
</evidence>
<evidence type="ECO:0000313" key="3">
    <source>
        <dbReference type="Proteomes" id="UP000663856"/>
    </source>
</evidence>
<proteinExistence type="predicted"/>
<feature type="region of interest" description="Disordered" evidence="1">
    <location>
        <begin position="332"/>
        <end position="383"/>
    </location>
</feature>
<feature type="compositionally biased region" description="Basic and acidic residues" evidence="1">
    <location>
        <begin position="344"/>
        <end position="359"/>
    </location>
</feature>
<feature type="compositionally biased region" description="Polar residues" evidence="1">
    <location>
        <begin position="332"/>
        <end position="342"/>
    </location>
</feature>
<reference evidence="2" key="1">
    <citation type="submission" date="2021-02" db="EMBL/GenBank/DDBJ databases">
        <authorList>
            <person name="Nowell W R."/>
        </authorList>
    </citation>
    <scope>NUCLEOTIDE SEQUENCE</scope>
</reference>
<protein>
    <submittedName>
        <fullName evidence="2">Uncharacterized protein</fullName>
    </submittedName>
</protein>
<evidence type="ECO:0000256" key="1">
    <source>
        <dbReference type="SAM" id="MobiDB-lite"/>
    </source>
</evidence>
<feature type="region of interest" description="Disordered" evidence="1">
    <location>
        <begin position="292"/>
        <end position="319"/>
    </location>
</feature>
<comment type="caution">
    <text evidence="2">The sequence shown here is derived from an EMBL/GenBank/DDBJ whole genome shotgun (WGS) entry which is preliminary data.</text>
</comment>
<accession>A0A816RNI6</accession>
<sequence>MTRAVRDAVTAAKNTDLTVSGDGFWQTSGFQSSHGTAALLSCTTTPQVLDIETCSKTCNVCMDKPVQKIEDLNHFSKRMKRGLDTIRHEYGRKKLSDGKTIGGKNRLSDQTIIRLQMTFASTIRKCKHDLNLLHTRSWAIFWHKYSTNDDPRHKFCSNEWCGYLKSVRDGTSYDHTTHALPRPVLDAVKPVFDSLCSRKSLARVVNASTQNANETFHSLVWLISPKHKVSSGTTFEIACHLAVIIFNDGYSALGTVQRTREIFHGMCGYRGSYTNRAMESFNKSRLHTEAKEFNRHEKTASARTTSSNDDKKDDSLVDSVADTDDGYHDTFCSTDGTSQTGHPSFDDDVRTSTDDHSTSSDEESDSEDYTYYNPKDSRKWTEK</sequence>
<organism evidence="2 3">
    <name type="scientific">Rotaria magnacalcarata</name>
    <dbReference type="NCBI Taxonomy" id="392030"/>
    <lineage>
        <taxon>Eukaryota</taxon>
        <taxon>Metazoa</taxon>
        <taxon>Spiralia</taxon>
        <taxon>Gnathifera</taxon>
        <taxon>Rotifera</taxon>
        <taxon>Eurotatoria</taxon>
        <taxon>Bdelloidea</taxon>
        <taxon>Philodinida</taxon>
        <taxon>Philodinidae</taxon>
        <taxon>Rotaria</taxon>
    </lineage>
</organism>
<dbReference type="Proteomes" id="UP000663856">
    <property type="component" value="Unassembled WGS sequence"/>
</dbReference>
<name>A0A816RNI6_9BILA</name>
<dbReference type="AlphaFoldDB" id="A0A816RNI6"/>
<dbReference type="EMBL" id="CAJNRF010005846">
    <property type="protein sequence ID" value="CAF2074705.1"/>
    <property type="molecule type" value="Genomic_DNA"/>
</dbReference>
<gene>
    <name evidence="2" type="ORF">WKI299_LOCUS14865</name>
</gene>